<evidence type="ECO:0008006" key="4">
    <source>
        <dbReference type="Google" id="ProtNLM"/>
    </source>
</evidence>
<dbReference type="EMBL" id="QJJM01000001">
    <property type="protein sequence ID" value="PXW78996.1"/>
    <property type="molecule type" value="Genomic_DNA"/>
</dbReference>
<evidence type="ECO:0000313" key="2">
    <source>
        <dbReference type="EMBL" id="PXW78996.1"/>
    </source>
</evidence>
<proteinExistence type="predicted"/>
<feature type="region of interest" description="Disordered" evidence="1">
    <location>
        <begin position="79"/>
        <end position="167"/>
    </location>
</feature>
<accession>A0A2V3VB05</accession>
<sequence>MMSGEDILQLRVTARSRSFRRAGMAFGHEPIILLLCNLTLVTLGLLVNESELICELGDGERFRVIEPADLVDMQDTLAKFMTGTGEEGGADSQTPLEPSLASDAAAATGDDASQTATEAATPPSGEEQPAADAAPAPVAAPASEPEKPSGRAPKAAKPKASEAKAAS</sequence>
<feature type="compositionally biased region" description="Low complexity" evidence="1">
    <location>
        <begin position="99"/>
        <end position="117"/>
    </location>
</feature>
<gene>
    <name evidence="2" type="ORF">C7451_10158</name>
</gene>
<evidence type="ECO:0000256" key="1">
    <source>
        <dbReference type="SAM" id="MobiDB-lite"/>
    </source>
</evidence>
<protein>
    <recommendedName>
        <fullName evidence="4">Mu-like prophage FluMu N-terminal domain-containing protein</fullName>
    </recommendedName>
</protein>
<organism evidence="2 3">
    <name type="scientific">Blastomonas natatoria</name>
    <dbReference type="NCBI Taxonomy" id="34015"/>
    <lineage>
        <taxon>Bacteria</taxon>
        <taxon>Pseudomonadati</taxon>
        <taxon>Pseudomonadota</taxon>
        <taxon>Alphaproteobacteria</taxon>
        <taxon>Sphingomonadales</taxon>
        <taxon>Sphingomonadaceae</taxon>
        <taxon>Blastomonas</taxon>
    </lineage>
</organism>
<keyword evidence="3" id="KW-1185">Reference proteome</keyword>
<dbReference type="Proteomes" id="UP000248014">
    <property type="component" value="Unassembled WGS sequence"/>
</dbReference>
<name>A0A2V3VB05_9SPHN</name>
<comment type="caution">
    <text evidence="2">The sequence shown here is derived from an EMBL/GenBank/DDBJ whole genome shotgun (WGS) entry which is preliminary data.</text>
</comment>
<dbReference type="AlphaFoldDB" id="A0A2V3VB05"/>
<evidence type="ECO:0000313" key="3">
    <source>
        <dbReference type="Proteomes" id="UP000248014"/>
    </source>
</evidence>
<feature type="compositionally biased region" description="Low complexity" evidence="1">
    <location>
        <begin position="126"/>
        <end position="143"/>
    </location>
</feature>
<reference evidence="2 3" key="1">
    <citation type="submission" date="2018-05" db="EMBL/GenBank/DDBJ databases">
        <title>Genomic Encyclopedia of Type Strains, Phase IV (KMG-IV): sequencing the most valuable type-strain genomes for metagenomic binning, comparative biology and taxonomic classification.</title>
        <authorList>
            <person name="Goeker M."/>
        </authorList>
    </citation>
    <scope>NUCLEOTIDE SEQUENCE [LARGE SCALE GENOMIC DNA]</scope>
    <source>
        <strain evidence="2 3">DSM 3183</strain>
    </source>
</reference>